<dbReference type="Gene3D" id="2.130.10.10">
    <property type="entry name" value="YVTN repeat-like/Quinoprotein amine dehydrogenase"/>
    <property type="match status" value="1"/>
</dbReference>
<feature type="transmembrane region" description="Helical" evidence="6">
    <location>
        <begin position="120"/>
        <end position="140"/>
    </location>
</feature>
<evidence type="ECO:0000256" key="5">
    <source>
        <dbReference type="PROSITE-ProRule" id="PRU00205"/>
    </source>
</evidence>
<dbReference type="Gramene" id="GBG89044">
    <property type="protein sequence ID" value="GBG89044"/>
    <property type="gene ID" value="CBR_g48653"/>
</dbReference>
<dbReference type="InterPro" id="IPR016439">
    <property type="entry name" value="Lag1/Lac1-like"/>
</dbReference>
<feature type="transmembrane region" description="Helical" evidence="6">
    <location>
        <begin position="245"/>
        <end position="269"/>
    </location>
</feature>
<keyword evidence="3 6" id="KW-1133">Transmembrane helix</keyword>
<dbReference type="InterPro" id="IPR006634">
    <property type="entry name" value="TLC-dom"/>
</dbReference>
<keyword evidence="2 5" id="KW-0812">Transmembrane</keyword>
<keyword evidence="4 5" id="KW-0472">Membrane</keyword>
<dbReference type="PANTHER" id="PTHR12560:SF49">
    <property type="entry name" value="CERAMIDE SYNTHASE 1 LOH3"/>
    <property type="match status" value="1"/>
</dbReference>
<dbReference type="PROSITE" id="PS50922">
    <property type="entry name" value="TLC"/>
    <property type="match status" value="1"/>
</dbReference>
<keyword evidence="9" id="KW-1185">Reference proteome</keyword>
<evidence type="ECO:0000313" key="8">
    <source>
        <dbReference type="EMBL" id="GBG89044.1"/>
    </source>
</evidence>
<name>A0A388M396_CHABU</name>
<dbReference type="InterPro" id="IPR018391">
    <property type="entry name" value="PQQ_b-propeller_rpt"/>
</dbReference>
<sequence length="629" mass="71099">MAMNWEEESFPQWEDYSYLLPSILSFLLIRLFLDQLVLERMGQSLLFRSRVPKKLLSKHAAEERRKKLVKFKESAWKFLYYTSAEALVLFITYNEPWFGNTKAFWEGWPNQRYKLKLKAVYFYTGGFYTYSIFALCFWETRRKDFSVTMSHHIATVFLILFSYISGFARVGSIVLAIHDVNDVFLEMAKICKYLKFEAGATFNFSVFVISWVVLRLVYYPFWIIYSTSYECLQVLNKEECPWACYLYYMFNTLLITLLVLHIYWWVLIFRMGIAKTERHDQELISAVSGLEGSLVDIAFNHLNLVVAKFEIDLAENCAALHHVQQIINPRKGLWMIFQVQGQTQLWQAERMELADRAAALTAGADDKVYACTVDTVYAYSSDGTVSWTVPLREQSYCQPTIAPIIASSGELFIAAAKQVLIVTPPDDLQLMGTVTSFFNSSLVVASGGNAEEYIIIGMSISASKEAIFINAGVAGVFCVLMNGTSLWADEKKKPTRFSPIGNDLSPPAIKACGGDKSLCIFFNAPAVDQCDGNIYLCNLDGFLYAVHGHRPSLRWRTDLQLPGPSTIAGVITGNNGRVYVATAAPGYLFAYTTNGTLLWQKAIGTLDYSHAFCTVDENGTHFCLILLNS</sequence>
<feature type="transmembrane region" description="Helical" evidence="6">
    <location>
        <begin position="467"/>
        <end position="488"/>
    </location>
</feature>
<dbReference type="EMBL" id="BFEA01000711">
    <property type="protein sequence ID" value="GBG89044.1"/>
    <property type="molecule type" value="Genomic_DNA"/>
</dbReference>
<dbReference type="STRING" id="69332.A0A388M396"/>
<proteinExistence type="predicted"/>
<protein>
    <recommendedName>
        <fullName evidence="7">TLC domain-containing protein</fullName>
    </recommendedName>
</protein>
<dbReference type="Pfam" id="PF03798">
    <property type="entry name" value="TRAM_LAG1_CLN8"/>
    <property type="match status" value="1"/>
</dbReference>
<evidence type="ECO:0000256" key="1">
    <source>
        <dbReference type="ARBA" id="ARBA00004477"/>
    </source>
</evidence>
<dbReference type="SMART" id="SM00564">
    <property type="entry name" value="PQQ"/>
    <property type="match status" value="3"/>
</dbReference>
<dbReference type="SUPFAM" id="SSF50998">
    <property type="entry name" value="Quinoprotein alcohol dehydrogenase-like"/>
    <property type="match status" value="1"/>
</dbReference>
<dbReference type="InterPro" id="IPR011047">
    <property type="entry name" value="Quinoprotein_ADH-like_sf"/>
</dbReference>
<gene>
    <name evidence="8" type="ORF">CBR_g48653</name>
</gene>
<accession>A0A388M396</accession>
<organism evidence="8 9">
    <name type="scientific">Chara braunii</name>
    <name type="common">Braun's stonewort</name>
    <dbReference type="NCBI Taxonomy" id="69332"/>
    <lineage>
        <taxon>Eukaryota</taxon>
        <taxon>Viridiplantae</taxon>
        <taxon>Streptophyta</taxon>
        <taxon>Charophyceae</taxon>
        <taxon>Charales</taxon>
        <taxon>Characeae</taxon>
        <taxon>Chara</taxon>
    </lineage>
</organism>
<evidence type="ECO:0000256" key="6">
    <source>
        <dbReference type="SAM" id="Phobius"/>
    </source>
</evidence>
<comment type="caution">
    <text evidence="8">The sequence shown here is derived from an EMBL/GenBank/DDBJ whole genome shotgun (WGS) entry which is preliminary data.</text>
</comment>
<evidence type="ECO:0000313" key="9">
    <source>
        <dbReference type="Proteomes" id="UP000265515"/>
    </source>
</evidence>
<comment type="subcellular location">
    <subcellularLocation>
        <location evidence="1">Endoplasmic reticulum membrane</location>
        <topology evidence="1">Multi-pass membrane protein</topology>
    </subcellularLocation>
</comment>
<feature type="transmembrane region" description="Helical" evidence="6">
    <location>
        <begin position="152"/>
        <end position="177"/>
    </location>
</feature>
<feature type="transmembrane region" description="Helical" evidence="6">
    <location>
        <begin position="16"/>
        <end position="33"/>
    </location>
</feature>
<dbReference type="AlphaFoldDB" id="A0A388M396"/>
<dbReference type="SMART" id="SM00724">
    <property type="entry name" value="TLC"/>
    <property type="match status" value="1"/>
</dbReference>
<evidence type="ECO:0000256" key="2">
    <source>
        <dbReference type="ARBA" id="ARBA00022692"/>
    </source>
</evidence>
<evidence type="ECO:0000256" key="4">
    <source>
        <dbReference type="ARBA" id="ARBA00023136"/>
    </source>
</evidence>
<dbReference type="PANTHER" id="PTHR12560">
    <property type="entry name" value="LONGEVITY ASSURANCE FACTOR 1 LAG1"/>
    <property type="match status" value="1"/>
</dbReference>
<dbReference type="GO" id="GO:0050291">
    <property type="term" value="F:sphingosine N-acyltransferase activity"/>
    <property type="evidence" value="ECO:0007669"/>
    <property type="project" value="InterPro"/>
</dbReference>
<dbReference type="Proteomes" id="UP000265515">
    <property type="component" value="Unassembled WGS sequence"/>
</dbReference>
<feature type="transmembrane region" description="Helical" evidence="6">
    <location>
        <begin position="198"/>
        <end position="225"/>
    </location>
</feature>
<dbReference type="OrthoDB" id="537032at2759"/>
<feature type="domain" description="TLC" evidence="7">
    <location>
        <begin position="69"/>
        <end position="277"/>
    </location>
</feature>
<reference evidence="8 9" key="1">
    <citation type="journal article" date="2018" name="Cell">
        <title>The Chara Genome: Secondary Complexity and Implications for Plant Terrestrialization.</title>
        <authorList>
            <person name="Nishiyama T."/>
            <person name="Sakayama H."/>
            <person name="Vries J.D."/>
            <person name="Buschmann H."/>
            <person name="Saint-Marcoux D."/>
            <person name="Ullrich K.K."/>
            <person name="Haas F.B."/>
            <person name="Vanderstraeten L."/>
            <person name="Becker D."/>
            <person name="Lang D."/>
            <person name="Vosolsobe S."/>
            <person name="Rombauts S."/>
            <person name="Wilhelmsson P.K.I."/>
            <person name="Janitza P."/>
            <person name="Kern R."/>
            <person name="Heyl A."/>
            <person name="Rumpler F."/>
            <person name="Villalobos L.I.A.C."/>
            <person name="Clay J.M."/>
            <person name="Skokan R."/>
            <person name="Toyoda A."/>
            <person name="Suzuki Y."/>
            <person name="Kagoshima H."/>
            <person name="Schijlen E."/>
            <person name="Tajeshwar N."/>
            <person name="Catarino B."/>
            <person name="Hetherington A.J."/>
            <person name="Saltykova A."/>
            <person name="Bonnot C."/>
            <person name="Breuninger H."/>
            <person name="Symeonidi A."/>
            <person name="Radhakrishnan G.V."/>
            <person name="Van Nieuwerburgh F."/>
            <person name="Deforce D."/>
            <person name="Chang C."/>
            <person name="Karol K.G."/>
            <person name="Hedrich R."/>
            <person name="Ulvskov P."/>
            <person name="Glockner G."/>
            <person name="Delwiche C.F."/>
            <person name="Petrasek J."/>
            <person name="Van de Peer Y."/>
            <person name="Friml J."/>
            <person name="Beilby M."/>
            <person name="Dolan L."/>
            <person name="Kohara Y."/>
            <person name="Sugano S."/>
            <person name="Fujiyama A."/>
            <person name="Delaux P.-M."/>
            <person name="Quint M."/>
            <person name="TheiBen G."/>
            <person name="Hagemann M."/>
            <person name="Harholt J."/>
            <person name="Dunand C."/>
            <person name="Zachgo S."/>
            <person name="Langdale J."/>
            <person name="Maumus F."/>
            <person name="Straeten D.V.D."/>
            <person name="Gould S.B."/>
            <person name="Rensing S.A."/>
        </authorList>
    </citation>
    <scope>NUCLEOTIDE SEQUENCE [LARGE SCALE GENOMIC DNA]</scope>
    <source>
        <strain evidence="8 9">S276</strain>
    </source>
</reference>
<dbReference type="GO" id="GO:0005789">
    <property type="term" value="C:endoplasmic reticulum membrane"/>
    <property type="evidence" value="ECO:0007669"/>
    <property type="project" value="UniProtKB-SubCell"/>
</dbReference>
<evidence type="ECO:0000256" key="3">
    <source>
        <dbReference type="ARBA" id="ARBA00022989"/>
    </source>
</evidence>
<dbReference type="GO" id="GO:0046513">
    <property type="term" value="P:ceramide biosynthetic process"/>
    <property type="evidence" value="ECO:0007669"/>
    <property type="project" value="InterPro"/>
</dbReference>
<dbReference type="InterPro" id="IPR015943">
    <property type="entry name" value="WD40/YVTN_repeat-like_dom_sf"/>
</dbReference>
<evidence type="ECO:0000259" key="7">
    <source>
        <dbReference type="PROSITE" id="PS50922"/>
    </source>
</evidence>